<sequence>MNEEDQAKEDRIRTRIDAITHRLQKIAAMEGDAVWVGGLAARGVFEAERDRLISENEELLERWESLYKPPQ</sequence>
<organism evidence="1 2">
    <name type="scientific">Rubellimicrobium rubrum</name>
    <dbReference type="NCBI Taxonomy" id="2585369"/>
    <lineage>
        <taxon>Bacteria</taxon>
        <taxon>Pseudomonadati</taxon>
        <taxon>Pseudomonadota</taxon>
        <taxon>Alphaproteobacteria</taxon>
        <taxon>Rhodobacterales</taxon>
        <taxon>Roseobacteraceae</taxon>
        <taxon>Rubellimicrobium</taxon>
    </lineage>
</organism>
<evidence type="ECO:0000313" key="2">
    <source>
        <dbReference type="Proteomes" id="UP000305887"/>
    </source>
</evidence>
<accession>A0A5C4ML64</accession>
<dbReference type="Proteomes" id="UP000305887">
    <property type="component" value="Unassembled WGS sequence"/>
</dbReference>
<comment type="caution">
    <text evidence="1">The sequence shown here is derived from an EMBL/GenBank/DDBJ whole genome shotgun (WGS) entry which is preliminary data.</text>
</comment>
<dbReference type="EMBL" id="VDFU01000036">
    <property type="protein sequence ID" value="TNC46498.1"/>
    <property type="molecule type" value="Genomic_DNA"/>
</dbReference>
<protein>
    <submittedName>
        <fullName evidence="1">Uncharacterized protein</fullName>
    </submittedName>
</protein>
<evidence type="ECO:0000313" key="1">
    <source>
        <dbReference type="EMBL" id="TNC46498.1"/>
    </source>
</evidence>
<dbReference type="AlphaFoldDB" id="A0A5C4ML64"/>
<gene>
    <name evidence="1" type="ORF">FHG66_18930</name>
</gene>
<reference evidence="1 2" key="1">
    <citation type="submission" date="2019-06" db="EMBL/GenBank/DDBJ databases">
        <title>YIM 131921 draft genome.</title>
        <authorList>
            <person name="Jiang L."/>
        </authorList>
    </citation>
    <scope>NUCLEOTIDE SEQUENCE [LARGE SCALE GENOMIC DNA]</scope>
    <source>
        <strain evidence="1 2">YIM 131921</strain>
    </source>
</reference>
<proteinExistence type="predicted"/>
<dbReference type="RefSeq" id="WP_139078614.1">
    <property type="nucleotide sequence ID" value="NZ_VDFU01000036.1"/>
</dbReference>
<keyword evidence="2" id="KW-1185">Reference proteome</keyword>
<name>A0A5C4ML64_9RHOB</name>